<comment type="similarity">
    <text evidence="1 4">Belongs to the eukaryotic ribosomal protein eS6 family.</text>
</comment>
<dbReference type="InterPro" id="IPR018282">
    <property type="entry name" value="Ribosomal_eS6_CS"/>
</dbReference>
<dbReference type="GO" id="GO:1990904">
    <property type="term" value="C:ribonucleoprotein complex"/>
    <property type="evidence" value="ECO:0007669"/>
    <property type="project" value="UniProtKB-KW"/>
</dbReference>
<reference evidence="5" key="2">
    <citation type="submission" date="2015-10" db="EMBL/GenBank/DDBJ databases">
        <authorList>
            <person name="Gilbert D.G."/>
        </authorList>
    </citation>
    <scope>NUCLEOTIDE SEQUENCE</scope>
</reference>
<evidence type="ECO:0000256" key="2">
    <source>
        <dbReference type="ARBA" id="ARBA00022980"/>
    </source>
</evidence>
<reference evidence="5" key="1">
    <citation type="submission" date="2015-10" db="EMBL/GenBank/DDBJ databases">
        <title>Daphnia magna gene sets from two clonal populations assembled and annotated with EvidentialGene.</title>
        <authorList>
            <person name="Gilbert D."/>
            <person name="Podicheti R."/>
            <person name="Orsini L."/>
            <person name="Colbourne J."/>
            <person name="Pfrender M."/>
        </authorList>
    </citation>
    <scope>NUCLEOTIDE SEQUENCE</scope>
</reference>
<dbReference type="SMART" id="SM01405">
    <property type="entry name" value="Ribosomal_S6e"/>
    <property type="match status" value="1"/>
</dbReference>
<protein>
    <recommendedName>
        <fullName evidence="4">40S ribosomal protein S6</fullName>
    </recommendedName>
</protein>
<proteinExistence type="inferred from homology"/>
<dbReference type="PANTHER" id="PTHR11502">
    <property type="entry name" value="40S RIBOSOMAL PROTEIN S6"/>
    <property type="match status" value="1"/>
</dbReference>
<dbReference type="AlphaFoldDB" id="A0A0P4WUC2"/>
<dbReference type="InterPro" id="IPR014401">
    <property type="entry name" value="Ribosomal_eS6-like"/>
</dbReference>
<dbReference type="InterPro" id="IPR001377">
    <property type="entry name" value="Ribosomal_eS6"/>
</dbReference>
<dbReference type="EMBL" id="GDIP01251474">
    <property type="protein sequence ID" value="JAI71927.1"/>
    <property type="molecule type" value="Transcribed_RNA"/>
</dbReference>
<keyword evidence="2 4" id="KW-0689">Ribosomal protein</keyword>
<dbReference type="GO" id="GO:0006412">
    <property type="term" value="P:translation"/>
    <property type="evidence" value="ECO:0007669"/>
    <property type="project" value="InterPro"/>
</dbReference>
<evidence type="ECO:0000256" key="3">
    <source>
        <dbReference type="ARBA" id="ARBA00023274"/>
    </source>
</evidence>
<evidence type="ECO:0000313" key="5">
    <source>
        <dbReference type="EMBL" id="JAI71927.1"/>
    </source>
</evidence>
<dbReference type="PIRSF" id="PIRSF002129">
    <property type="entry name" value="Ribosom_S6_euk"/>
    <property type="match status" value="1"/>
</dbReference>
<evidence type="ECO:0000256" key="4">
    <source>
        <dbReference type="PIRNR" id="PIRNR002129"/>
    </source>
</evidence>
<dbReference type="OrthoDB" id="10260596at2759"/>
<name>A0A0P4WUC2_9CRUS</name>
<evidence type="ECO:0000256" key="1">
    <source>
        <dbReference type="ARBA" id="ARBA00009312"/>
    </source>
</evidence>
<dbReference type="GO" id="GO:0005840">
    <property type="term" value="C:ribosome"/>
    <property type="evidence" value="ECO:0007669"/>
    <property type="project" value="UniProtKB-KW"/>
</dbReference>
<keyword evidence="3 4" id="KW-0687">Ribonucleoprotein</keyword>
<dbReference type="GO" id="GO:0003735">
    <property type="term" value="F:structural constituent of ribosome"/>
    <property type="evidence" value="ECO:0007669"/>
    <property type="project" value="InterPro"/>
</dbReference>
<dbReference type="Pfam" id="PF01092">
    <property type="entry name" value="Ribosomal_S6e"/>
    <property type="match status" value="1"/>
</dbReference>
<organism evidence="5">
    <name type="scientific">Daphnia magna</name>
    <dbReference type="NCBI Taxonomy" id="35525"/>
    <lineage>
        <taxon>Eukaryota</taxon>
        <taxon>Metazoa</taxon>
        <taxon>Ecdysozoa</taxon>
        <taxon>Arthropoda</taxon>
        <taxon>Crustacea</taxon>
        <taxon>Branchiopoda</taxon>
        <taxon>Diplostraca</taxon>
        <taxon>Cladocera</taxon>
        <taxon>Anomopoda</taxon>
        <taxon>Daphniidae</taxon>
        <taxon>Daphnia</taxon>
    </lineage>
</organism>
<sequence length="283" mass="32446">MPFGEQESNTTCGEDTLFHWETLFVVATSNPEYISFPFISETISYPATGAQKLVDIEDERKVRIFYEKRMGAEVEADGLGDEWKGYVFRIAGGNDKQGFPMKQGILTTGRVRLLFSKGHSCFRERRTGERRRKSVRGCIVDANLSVLAVVVVKKGEQEIPGLTDVTVPKRLGPKRASKIRKLFNLAKEDDVRQYVIKRPLPKKEGKKQRFRSPKIQRLVTPVVLQRKRHRMALKKKRVVNRREQAAEYARLLALRTKEAKVKRAEEVKRRRSRSASKSSVGTQ</sequence>
<dbReference type="Gene3D" id="1.20.5.2650">
    <property type="match status" value="1"/>
</dbReference>
<accession>A0A0P4WUC2</accession>
<dbReference type="PROSITE" id="PS00578">
    <property type="entry name" value="RIBOSOMAL_S6E"/>
    <property type="match status" value="1"/>
</dbReference>